<evidence type="ECO:0000256" key="5">
    <source>
        <dbReference type="ARBA" id="ARBA00023002"/>
    </source>
</evidence>
<dbReference type="SUPFAM" id="SSF50129">
    <property type="entry name" value="GroES-like"/>
    <property type="match status" value="1"/>
</dbReference>
<evidence type="ECO:0000256" key="2">
    <source>
        <dbReference type="ARBA" id="ARBA00008072"/>
    </source>
</evidence>
<gene>
    <name evidence="9" type="ORF">FMOSSE_LOCUS4046</name>
</gene>
<dbReference type="GO" id="GO:0008270">
    <property type="term" value="F:zinc ion binding"/>
    <property type="evidence" value="ECO:0007669"/>
    <property type="project" value="InterPro"/>
</dbReference>
<proteinExistence type="inferred from homology"/>
<organism evidence="9 10">
    <name type="scientific">Funneliformis mosseae</name>
    <name type="common">Endomycorrhizal fungus</name>
    <name type="synonym">Glomus mosseae</name>
    <dbReference type="NCBI Taxonomy" id="27381"/>
    <lineage>
        <taxon>Eukaryota</taxon>
        <taxon>Fungi</taxon>
        <taxon>Fungi incertae sedis</taxon>
        <taxon>Mucoromycota</taxon>
        <taxon>Glomeromycotina</taxon>
        <taxon>Glomeromycetes</taxon>
        <taxon>Glomerales</taxon>
        <taxon>Glomeraceae</taxon>
        <taxon>Funneliformis</taxon>
    </lineage>
</organism>
<evidence type="ECO:0000313" key="9">
    <source>
        <dbReference type="EMBL" id="CAG8501187.1"/>
    </source>
</evidence>
<dbReference type="Proteomes" id="UP000789375">
    <property type="component" value="Unassembled WGS sequence"/>
</dbReference>
<comment type="similarity">
    <text evidence="2 7">Belongs to the zinc-containing alcohol dehydrogenase family.</text>
</comment>
<keyword evidence="3 7" id="KW-0479">Metal-binding</keyword>
<dbReference type="Pfam" id="PF08240">
    <property type="entry name" value="ADH_N"/>
    <property type="match status" value="1"/>
</dbReference>
<dbReference type="PANTHER" id="PTHR43161">
    <property type="entry name" value="SORBITOL DEHYDROGENASE"/>
    <property type="match status" value="1"/>
</dbReference>
<dbReference type="InterPro" id="IPR020843">
    <property type="entry name" value="ER"/>
</dbReference>
<keyword evidence="6" id="KW-0520">NAD</keyword>
<dbReference type="EMBL" id="CAJVPP010000652">
    <property type="protein sequence ID" value="CAG8501187.1"/>
    <property type="molecule type" value="Genomic_DNA"/>
</dbReference>
<keyword evidence="10" id="KW-1185">Reference proteome</keyword>
<keyword evidence="5" id="KW-0560">Oxidoreductase</keyword>
<evidence type="ECO:0000256" key="4">
    <source>
        <dbReference type="ARBA" id="ARBA00022833"/>
    </source>
</evidence>
<evidence type="ECO:0000256" key="6">
    <source>
        <dbReference type="ARBA" id="ARBA00023027"/>
    </source>
</evidence>
<dbReference type="Pfam" id="PF00107">
    <property type="entry name" value="ADH_zinc_N"/>
    <property type="match status" value="1"/>
</dbReference>
<dbReference type="InterPro" id="IPR011032">
    <property type="entry name" value="GroES-like_sf"/>
</dbReference>
<dbReference type="InterPro" id="IPR013149">
    <property type="entry name" value="ADH-like_C"/>
</dbReference>
<keyword evidence="4 7" id="KW-0862">Zinc</keyword>
<name>A0A9N8ZN31_FUNMO</name>
<evidence type="ECO:0000256" key="7">
    <source>
        <dbReference type="RuleBase" id="RU361277"/>
    </source>
</evidence>
<sequence length="362" mass="39347">MLPDNSNISWVLQQVGDIQLENRLRTAPKSNEVEIAIKATGICGSDVHYWVHGHIGDFIVREPMVLGHESSGIVTNVGRDCKTLKVGDQVAIEPGVPCYTCHFCKHGQYNLCKDMKFAATPPVNGSLCQYYYCPEDFCVRLPDNFPSLEEAALIEPLSVGVHACKLAELKVGQTVMIFGAGTVGLLAGAVAKASGAIKVTMVDINQSRLNFAKNYVANEIVLAESIIPQGLNSIDFSKMFSQKLLESGVEQADVVLECSGAETSIQTGIYMTKSGGTFVQIGMGKNVAPIPMVDIIVREIKIRGSFRYCNTYKKAIQLVSAGLINLKPLITHRFNFQNALKAFETVKEGNDGVIKALILGME</sequence>
<dbReference type="SUPFAM" id="SSF51735">
    <property type="entry name" value="NAD(P)-binding Rossmann-fold domains"/>
    <property type="match status" value="1"/>
</dbReference>
<reference evidence="9" key="1">
    <citation type="submission" date="2021-06" db="EMBL/GenBank/DDBJ databases">
        <authorList>
            <person name="Kallberg Y."/>
            <person name="Tangrot J."/>
            <person name="Rosling A."/>
        </authorList>
    </citation>
    <scope>NUCLEOTIDE SEQUENCE</scope>
    <source>
        <strain evidence="9">87-6 pot B 2015</strain>
    </source>
</reference>
<dbReference type="PROSITE" id="PS00059">
    <property type="entry name" value="ADH_ZINC"/>
    <property type="match status" value="1"/>
</dbReference>
<evidence type="ECO:0000313" key="10">
    <source>
        <dbReference type="Proteomes" id="UP000789375"/>
    </source>
</evidence>
<dbReference type="InterPro" id="IPR002328">
    <property type="entry name" value="ADH_Zn_CS"/>
</dbReference>
<dbReference type="GO" id="GO:0006062">
    <property type="term" value="P:sorbitol catabolic process"/>
    <property type="evidence" value="ECO:0007669"/>
    <property type="project" value="TreeGrafter"/>
</dbReference>
<dbReference type="CDD" id="cd05285">
    <property type="entry name" value="sorbitol_DH"/>
    <property type="match status" value="1"/>
</dbReference>
<dbReference type="Gene3D" id="3.40.50.720">
    <property type="entry name" value="NAD(P)-binding Rossmann-like Domain"/>
    <property type="match status" value="1"/>
</dbReference>
<dbReference type="InterPro" id="IPR045306">
    <property type="entry name" value="SDH-like"/>
</dbReference>
<dbReference type="FunFam" id="3.40.50.720:FF:000068">
    <property type="entry name" value="Sorbitol dehydrogenase"/>
    <property type="match status" value="1"/>
</dbReference>
<dbReference type="SMART" id="SM00829">
    <property type="entry name" value="PKS_ER"/>
    <property type="match status" value="1"/>
</dbReference>
<dbReference type="InterPro" id="IPR036291">
    <property type="entry name" value="NAD(P)-bd_dom_sf"/>
</dbReference>
<dbReference type="PANTHER" id="PTHR43161:SF9">
    <property type="entry name" value="SORBITOL DEHYDROGENASE"/>
    <property type="match status" value="1"/>
</dbReference>
<comment type="caution">
    <text evidence="9">The sequence shown here is derived from an EMBL/GenBank/DDBJ whole genome shotgun (WGS) entry which is preliminary data.</text>
</comment>
<dbReference type="GO" id="GO:0003939">
    <property type="term" value="F:L-iditol 2-dehydrogenase (NAD+) activity"/>
    <property type="evidence" value="ECO:0007669"/>
    <property type="project" value="TreeGrafter"/>
</dbReference>
<dbReference type="AlphaFoldDB" id="A0A9N8ZN31"/>
<evidence type="ECO:0000259" key="8">
    <source>
        <dbReference type="SMART" id="SM00829"/>
    </source>
</evidence>
<evidence type="ECO:0000256" key="1">
    <source>
        <dbReference type="ARBA" id="ARBA00001947"/>
    </source>
</evidence>
<dbReference type="Gene3D" id="3.90.180.10">
    <property type="entry name" value="Medium-chain alcohol dehydrogenases, catalytic domain"/>
    <property type="match status" value="1"/>
</dbReference>
<dbReference type="InterPro" id="IPR013154">
    <property type="entry name" value="ADH-like_N"/>
</dbReference>
<comment type="cofactor">
    <cofactor evidence="1 7">
        <name>Zn(2+)</name>
        <dbReference type="ChEBI" id="CHEBI:29105"/>
    </cofactor>
</comment>
<protein>
    <submittedName>
        <fullName evidence="9">13611_t:CDS:1</fullName>
    </submittedName>
</protein>
<accession>A0A9N8ZN31</accession>
<feature type="domain" description="Enoyl reductase (ER)" evidence="8">
    <location>
        <begin position="13"/>
        <end position="354"/>
    </location>
</feature>
<evidence type="ECO:0000256" key="3">
    <source>
        <dbReference type="ARBA" id="ARBA00022723"/>
    </source>
</evidence>